<keyword evidence="2" id="KW-1185">Reference proteome</keyword>
<comment type="caution">
    <text evidence="1">The sequence shown here is derived from an EMBL/GenBank/DDBJ whole genome shotgun (WGS) entry which is preliminary data.</text>
</comment>
<gene>
    <name evidence="1" type="primary">Acey_s0024.g1042</name>
    <name evidence="1" type="ORF">Y032_0024g1042</name>
</gene>
<dbReference type="AlphaFoldDB" id="A0A016UWH7"/>
<dbReference type="EMBL" id="JARK01001360">
    <property type="protein sequence ID" value="EYC19361.1"/>
    <property type="molecule type" value="Genomic_DNA"/>
</dbReference>
<proteinExistence type="predicted"/>
<sequence length="107" mass="12278">MAVIARRCREAIKGDSKEIRAALLAEDAEAGRSIRNTRDFANRKTKMTTFRLPDGTTFSSRRVMEKVIYDFYSELFDSHVSLHAISRRMDLSSDRFSLPKSDMPSSR</sequence>
<reference evidence="2" key="1">
    <citation type="journal article" date="2015" name="Nat. Genet.">
        <title>The genome and transcriptome of the zoonotic hookworm Ancylostoma ceylanicum identify infection-specific gene families.</title>
        <authorList>
            <person name="Schwarz E.M."/>
            <person name="Hu Y."/>
            <person name="Antoshechkin I."/>
            <person name="Miller M.M."/>
            <person name="Sternberg P.W."/>
            <person name="Aroian R.V."/>
        </authorList>
    </citation>
    <scope>NUCLEOTIDE SEQUENCE</scope>
    <source>
        <strain evidence="2">HY135</strain>
    </source>
</reference>
<evidence type="ECO:0000313" key="2">
    <source>
        <dbReference type="Proteomes" id="UP000024635"/>
    </source>
</evidence>
<evidence type="ECO:0000313" key="1">
    <source>
        <dbReference type="EMBL" id="EYC19361.1"/>
    </source>
</evidence>
<dbReference type="Proteomes" id="UP000024635">
    <property type="component" value="Unassembled WGS sequence"/>
</dbReference>
<name>A0A016UWH7_9BILA</name>
<organism evidence="1 2">
    <name type="scientific">Ancylostoma ceylanicum</name>
    <dbReference type="NCBI Taxonomy" id="53326"/>
    <lineage>
        <taxon>Eukaryota</taxon>
        <taxon>Metazoa</taxon>
        <taxon>Ecdysozoa</taxon>
        <taxon>Nematoda</taxon>
        <taxon>Chromadorea</taxon>
        <taxon>Rhabditida</taxon>
        <taxon>Rhabditina</taxon>
        <taxon>Rhabditomorpha</taxon>
        <taxon>Strongyloidea</taxon>
        <taxon>Ancylostomatidae</taxon>
        <taxon>Ancylostomatinae</taxon>
        <taxon>Ancylostoma</taxon>
    </lineage>
</organism>
<accession>A0A016UWH7</accession>
<dbReference type="OrthoDB" id="5842178at2759"/>
<protein>
    <submittedName>
        <fullName evidence="1">Uncharacterized protein</fullName>
    </submittedName>
</protein>